<dbReference type="InterPro" id="IPR054353">
    <property type="entry name" value="IstA-like_C"/>
</dbReference>
<reference evidence="3" key="1">
    <citation type="journal article" date="2014" name="Int. J. Syst. Evol. Microbiol.">
        <title>Complete genome sequence of Corynebacterium casei LMG S-19264T (=DSM 44701T), isolated from a smear-ripened cheese.</title>
        <authorList>
            <consortium name="US DOE Joint Genome Institute (JGI-PGF)"/>
            <person name="Walter F."/>
            <person name="Albersmeier A."/>
            <person name="Kalinowski J."/>
            <person name="Ruckert C."/>
        </authorList>
    </citation>
    <scope>NUCLEOTIDE SEQUENCE</scope>
    <source>
        <strain evidence="3">JCM 3131</strain>
    </source>
</reference>
<protein>
    <submittedName>
        <fullName evidence="3">Transposase</fullName>
    </submittedName>
</protein>
<gene>
    <name evidence="3" type="primary">istA</name>
    <name evidence="3" type="ORF">GCM10010145_61470</name>
</gene>
<evidence type="ECO:0000256" key="1">
    <source>
        <dbReference type="SAM" id="MobiDB-lite"/>
    </source>
</evidence>
<sequence>MAPRSKVELYAAIRRDCRAGLSKRAVMRKYGVGHPTVQNALESAWPRPRKKLPPRPTRLDPYKPLVDQMLRADLDAPRKQRHTAKRVLDRLLEEHQAHDISYGMVRDYVAVRRGEIRAMAGRGPVEAFVPQSHRPGVEAEVDFGDVSVRLAGHTVVCYLFSFRLSYSGKAVHRIFASGGQEAFFEGHVHALSVLGGAPTGKVRYDNLKAAVAKVIGFARERRENERWITFREHYGLDSFYCRPGLAGAHEKGGVEGDVGYFRRNHLVPVPEVDFLAELNLLVEQWDEQEDARRIRMRPRTTGEYFAVEQPLLKPLPDKSFDTSRTFALRVDRHSRISVRTNCYSVPVRFIGRRVRAVLHANELVVYDGSAGIARHERLIAKGGERLVLDHYLEVLVRKPGALPGATALEQARAAGKFTPVHDAWWAAACKVRGDRDGTRALIDVLLLGRRIAHEHLVAGLAASLRVGALTTDAVALEARKAQEADDADTGLPEPEPRRREPTVTSLTARRLAHLPPDTRPLPSPALYDQLLGRRARGTTTASKGERMS</sequence>
<evidence type="ECO:0000313" key="3">
    <source>
        <dbReference type="EMBL" id="GGQ83616.1"/>
    </source>
</evidence>
<dbReference type="EMBL" id="BMQK01000021">
    <property type="protein sequence ID" value="GGQ83616.1"/>
    <property type="molecule type" value="Genomic_DNA"/>
</dbReference>
<feature type="region of interest" description="Disordered" evidence="1">
    <location>
        <begin position="480"/>
        <end position="548"/>
    </location>
</feature>
<keyword evidence="4" id="KW-1185">Reference proteome</keyword>
<proteinExistence type="predicted"/>
<accession>A0A918EWV9</accession>
<comment type="caution">
    <text evidence="3">The sequence shown here is derived from an EMBL/GenBank/DDBJ whole genome shotgun (WGS) entry which is preliminary data.</text>
</comment>
<evidence type="ECO:0000313" key="4">
    <source>
        <dbReference type="Proteomes" id="UP000620156"/>
    </source>
</evidence>
<dbReference type="PANTHER" id="PTHR35004:SF7">
    <property type="entry name" value="INTEGRASE PROTEIN"/>
    <property type="match status" value="1"/>
</dbReference>
<dbReference type="Pfam" id="PF22483">
    <property type="entry name" value="Mu-transpos_C_2"/>
    <property type="match status" value="1"/>
</dbReference>
<reference evidence="3" key="2">
    <citation type="submission" date="2020-09" db="EMBL/GenBank/DDBJ databases">
        <authorList>
            <person name="Sun Q."/>
            <person name="Ohkuma M."/>
        </authorList>
    </citation>
    <scope>NUCLEOTIDE SEQUENCE</scope>
    <source>
        <strain evidence="3">JCM 3131</strain>
    </source>
</reference>
<dbReference type="AlphaFoldDB" id="A0A918EWV9"/>
<organism evidence="3 4">
    <name type="scientific">Streptomyces ruber</name>
    <dbReference type="NCBI Taxonomy" id="83378"/>
    <lineage>
        <taxon>Bacteria</taxon>
        <taxon>Bacillati</taxon>
        <taxon>Actinomycetota</taxon>
        <taxon>Actinomycetes</taxon>
        <taxon>Kitasatosporales</taxon>
        <taxon>Streptomycetaceae</taxon>
        <taxon>Streptomyces</taxon>
    </lineage>
</organism>
<evidence type="ECO:0000259" key="2">
    <source>
        <dbReference type="Pfam" id="PF22483"/>
    </source>
</evidence>
<name>A0A918EWV9_9ACTN</name>
<dbReference type="Proteomes" id="UP000620156">
    <property type="component" value="Unassembled WGS sequence"/>
</dbReference>
<dbReference type="NCBIfam" id="NF033546">
    <property type="entry name" value="transpos_IS21"/>
    <property type="match status" value="1"/>
</dbReference>
<dbReference type="RefSeq" id="WP_189220168.1">
    <property type="nucleotide sequence ID" value="NZ_BMQK01000021.1"/>
</dbReference>
<feature type="domain" description="Transposase for insertion sequence element IS21-like C-terminal" evidence="2">
    <location>
        <begin position="315"/>
        <end position="383"/>
    </location>
</feature>
<dbReference type="PANTHER" id="PTHR35004">
    <property type="entry name" value="TRANSPOSASE RV3428C-RELATED"/>
    <property type="match status" value="1"/>
</dbReference>